<feature type="region of interest" description="Disordered" evidence="1">
    <location>
        <begin position="11"/>
        <end position="50"/>
    </location>
</feature>
<evidence type="ECO:0000313" key="3">
    <source>
        <dbReference type="EMBL" id="KXJ96462.1"/>
    </source>
</evidence>
<evidence type="ECO:0000256" key="1">
    <source>
        <dbReference type="SAM" id="MobiDB-lite"/>
    </source>
</evidence>
<keyword evidence="4" id="KW-1185">Reference proteome</keyword>
<protein>
    <recommendedName>
        <fullName evidence="2">DUF7730 domain-containing protein</fullName>
    </recommendedName>
</protein>
<reference evidence="4" key="1">
    <citation type="submission" date="2016-02" db="EMBL/GenBank/DDBJ databases">
        <title>Draft genome sequence of Microdochium bolleyi, a fungal endophyte of beachgrass.</title>
        <authorList>
            <consortium name="DOE Joint Genome Institute"/>
            <person name="David A.S."/>
            <person name="May G."/>
            <person name="Haridas S."/>
            <person name="Lim J."/>
            <person name="Wang M."/>
            <person name="Labutti K."/>
            <person name="Lipzen A."/>
            <person name="Barry K."/>
            <person name="Grigoriev I.V."/>
        </authorList>
    </citation>
    <scope>NUCLEOTIDE SEQUENCE [LARGE SCALE GENOMIC DNA]</scope>
    <source>
        <strain evidence="4">J235TASD1</strain>
    </source>
</reference>
<dbReference type="Proteomes" id="UP000070501">
    <property type="component" value="Unassembled WGS sequence"/>
</dbReference>
<feature type="compositionally biased region" description="Low complexity" evidence="1">
    <location>
        <begin position="33"/>
        <end position="47"/>
    </location>
</feature>
<dbReference type="InterPro" id="IPR056632">
    <property type="entry name" value="DUF7730"/>
</dbReference>
<dbReference type="PANTHER" id="PTHR38790:SF9">
    <property type="entry name" value="F-BOX DOMAIN-CONTAINING PROTEIN"/>
    <property type="match status" value="1"/>
</dbReference>
<dbReference type="InParanoid" id="A0A136JH40"/>
<organism evidence="3 4">
    <name type="scientific">Microdochium bolleyi</name>
    <dbReference type="NCBI Taxonomy" id="196109"/>
    <lineage>
        <taxon>Eukaryota</taxon>
        <taxon>Fungi</taxon>
        <taxon>Dikarya</taxon>
        <taxon>Ascomycota</taxon>
        <taxon>Pezizomycotina</taxon>
        <taxon>Sordariomycetes</taxon>
        <taxon>Xylariomycetidae</taxon>
        <taxon>Xylariales</taxon>
        <taxon>Microdochiaceae</taxon>
        <taxon>Microdochium</taxon>
    </lineage>
</organism>
<dbReference type="STRING" id="196109.A0A136JH40"/>
<dbReference type="AlphaFoldDB" id="A0A136JH40"/>
<feature type="compositionally biased region" description="Pro residues" evidence="1">
    <location>
        <begin position="16"/>
        <end position="32"/>
    </location>
</feature>
<evidence type="ECO:0000313" key="4">
    <source>
        <dbReference type="Proteomes" id="UP000070501"/>
    </source>
</evidence>
<name>A0A136JH40_9PEZI</name>
<proteinExistence type="predicted"/>
<dbReference type="PANTHER" id="PTHR38790">
    <property type="entry name" value="2EXR DOMAIN-CONTAINING PROTEIN-RELATED"/>
    <property type="match status" value="1"/>
</dbReference>
<evidence type="ECO:0000259" key="2">
    <source>
        <dbReference type="Pfam" id="PF24864"/>
    </source>
</evidence>
<dbReference type="Pfam" id="PF24864">
    <property type="entry name" value="DUF7730"/>
    <property type="match status" value="1"/>
</dbReference>
<gene>
    <name evidence="3" type="ORF">Micbo1qcDRAFT_199274</name>
</gene>
<feature type="region of interest" description="Disordered" evidence="1">
    <location>
        <begin position="94"/>
        <end position="139"/>
    </location>
</feature>
<sequence>MRRLLRDAIRNINSAPDPPPPFLPPDHPPPITSTPSITTSSTTSNTPHALGTLSCLPPEIRRRILVLAFGSRTLHLDLRLAPRQRRRDQLFTAAASGLGGGSSPAAVPEHRLHGRGHGHGAGSAPLDPKSPAAAAAAEPRDTSARLEWHWYGGVCHRLPPRGVAYQPGTTRGASTKWPHADACLRGSAPLCGLWLSPPPQRGSKMEDVGAAAAAPCDANVGALGWLRTCRQAYLEGVEVLYGTNTFCIESRDFIDMLLMDPLARHHGSDEHGRLPVLLPAHHLAIITTLELRLEVALFNGPPEQPSRGTTKTGAELARPRSRCLPRLASLARVLPGLRSLVVSFSGALYSSRVSSADIPAADLEAVLLEPLARALLPTLAASAALAALTTLVVELPSNVFENIVALDMLLQETVDGESDPWLRYPIPSLRSSHNHAGLLPPSLSEQNDSSCVFYYYIKKGVECWDEADIGNFTAFREYC</sequence>
<dbReference type="EMBL" id="KQ964245">
    <property type="protein sequence ID" value="KXJ96462.1"/>
    <property type="molecule type" value="Genomic_DNA"/>
</dbReference>
<dbReference type="OrthoDB" id="515692at2759"/>
<accession>A0A136JH40</accession>
<feature type="domain" description="DUF7730" evidence="2">
    <location>
        <begin position="219"/>
        <end position="375"/>
    </location>
</feature>